<evidence type="ECO:0000256" key="1">
    <source>
        <dbReference type="SAM" id="MobiDB-lite"/>
    </source>
</evidence>
<dbReference type="Proteomes" id="UP000076502">
    <property type="component" value="Unassembled WGS sequence"/>
</dbReference>
<proteinExistence type="predicted"/>
<dbReference type="EMBL" id="KQ434864">
    <property type="protein sequence ID" value="KZC09124.1"/>
    <property type="molecule type" value="Genomic_DNA"/>
</dbReference>
<gene>
    <name evidence="2" type="ORF">WN55_11588</name>
</gene>
<dbReference type="AlphaFoldDB" id="A0A154PCI7"/>
<feature type="region of interest" description="Disordered" evidence="1">
    <location>
        <begin position="186"/>
        <end position="215"/>
    </location>
</feature>
<evidence type="ECO:0008006" key="4">
    <source>
        <dbReference type="Google" id="ProtNLM"/>
    </source>
</evidence>
<reference evidence="2 3" key="1">
    <citation type="submission" date="2015-07" db="EMBL/GenBank/DDBJ databases">
        <title>The genome of Dufourea novaeangliae.</title>
        <authorList>
            <person name="Pan H."/>
            <person name="Kapheim K."/>
        </authorList>
    </citation>
    <scope>NUCLEOTIDE SEQUENCE [LARGE SCALE GENOMIC DNA]</scope>
    <source>
        <strain evidence="2">0120121106</strain>
        <tissue evidence="2">Whole body</tissue>
    </source>
</reference>
<organism evidence="2 3">
    <name type="scientific">Dufourea novaeangliae</name>
    <name type="common">Sweat bee</name>
    <dbReference type="NCBI Taxonomy" id="178035"/>
    <lineage>
        <taxon>Eukaryota</taxon>
        <taxon>Metazoa</taxon>
        <taxon>Ecdysozoa</taxon>
        <taxon>Arthropoda</taxon>
        <taxon>Hexapoda</taxon>
        <taxon>Insecta</taxon>
        <taxon>Pterygota</taxon>
        <taxon>Neoptera</taxon>
        <taxon>Endopterygota</taxon>
        <taxon>Hymenoptera</taxon>
        <taxon>Apocrita</taxon>
        <taxon>Aculeata</taxon>
        <taxon>Apoidea</taxon>
        <taxon>Anthophila</taxon>
        <taxon>Halictidae</taxon>
        <taxon>Rophitinae</taxon>
        <taxon>Dufourea</taxon>
    </lineage>
</organism>
<feature type="non-terminal residue" evidence="2">
    <location>
        <position position="1"/>
    </location>
</feature>
<dbReference type="OrthoDB" id="7881762at2759"/>
<accession>A0A154PCI7</accession>
<keyword evidence="3" id="KW-1185">Reference proteome</keyword>
<evidence type="ECO:0000313" key="3">
    <source>
        <dbReference type="Proteomes" id="UP000076502"/>
    </source>
</evidence>
<feature type="compositionally biased region" description="Polar residues" evidence="1">
    <location>
        <begin position="200"/>
        <end position="215"/>
    </location>
</feature>
<feature type="non-terminal residue" evidence="2">
    <location>
        <position position="244"/>
    </location>
</feature>
<sequence length="244" mass="26586">DAGMLNPQPIQYNFNIIKPEPIDRISPYGGPVTSGGSFPLYSMGTNSPQSTIQTLRPQVSPGRTPSPMEYNPYNSHLIQPQLSPQYQPTSSHVVQQQPSAVTRIQHFPYVHDTLPGQPQEQLILNRVTSNYQELQALDNAGGVGGTDVTSVLDMDSQQYSFDLSLNQLDSAELAAFGTALSENLSSGLSISDSNKPETSKGINQEASTVGESSNMTDSFTRITNSTIQELCTLNSMYKPTRQID</sequence>
<evidence type="ECO:0000313" key="2">
    <source>
        <dbReference type="EMBL" id="KZC09124.1"/>
    </source>
</evidence>
<protein>
    <recommendedName>
        <fullName evidence="4">Embryonic polarity protein dorsal</fullName>
    </recommendedName>
</protein>
<name>A0A154PCI7_DUFNO</name>